<dbReference type="EMBL" id="CP010803">
    <property type="protein sequence ID" value="AJY47263.1"/>
    <property type="molecule type" value="Genomic_DNA"/>
</dbReference>
<name>A0A0D5LV55_MAREN</name>
<dbReference type="RefSeq" id="WP_045683512.1">
    <property type="nucleotide sequence ID" value="NZ_CP010803.1"/>
</dbReference>
<dbReference type="InterPro" id="IPR038770">
    <property type="entry name" value="Na+/solute_symporter_sf"/>
</dbReference>
<evidence type="ECO:0000313" key="10">
    <source>
        <dbReference type="Proteomes" id="UP000032611"/>
    </source>
</evidence>
<evidence type="ECO:0000256" key="4">
    <source>
        <dbReference type="ARBA" id="ARBA00022475"/>
    </source>
</evidence>
<evidence type="ECO:0000256" key="5">
    <source>
        <dbReference type="ARBA" id="ARBA00022692"/>
    </source>
</evidence>
<sequence length="308" mass="32613">MLIIFESVLPIFLTVALGVALKRLPIFDAGFWAGLNQLGYYVLFPALLFTTLSRSDFSSLATGDIGVVAFGGVAVLTAIVLALWPLLKRAGLNKPAYTSVFQTTTRWNGFMALAIADKLAGAQGMAVVALIMTVNIVPLNVINVFVLVSFSEERSDLGMMIRKILTNPLIIAALAGIFFNLLSLPVYEPVFVAFDLIARSALGMGLVLVGAGLVLTDALKPKPVVLLPSVLKLIVFPVTVFTLARFLGITGTPLAMLVLSAGVPTAMNGYVLARQLGGDARLYSAVVTVQTILSFFTLPAVLLLAGGQ</sequence>
<dbReference type="PANTHER" id="PTHR36838">
    <property type="entry name" value="AUXIN EFFLUX CARRIER FAMILY PROTEIN"/>
    <property type="match status" value="1"/>
</dbReference>
<dbReference type="GO" id="GO:0005886">
    <property type="term" value="C:plasma membrane"/>
    <property type="evidence" value="ECO:0007669"/>
    <property type="project" value="UniProtKB-SubCell"/>
</dbReference>
<keyword evidence="7 8" id="KW-0472">Membrane</keyword>
<dbReference type="HOGENOM" id="CLU_056175_3_1_5"/>
<organism evidence="9 10">
    <name type="scientific">Martelella endophytica</name>
    <dbReference type="NCBI Taxonomy" id="1486262"/>
    <lineage>
        <taxon>Bacteria</taxon>
        <taxon>Pseudomonadati</taxon>
        <taxon>Pseudomonadota</taxon>
        <taxon>Alphaproteobacteria</taxon>
        <taxon>Hyphomicrobiales</taxon>
        <taxon>Aurantimonadaceae</taxon>
        <taxon>Martelella</taxon>
    </lineage>
</organism>
<comment type="subcellular location">
    <subcellularLocation>
        <location evidence="1">Cell membrane</location>
        <topology evidence="1">Multi-pass membrane protein</topology>
    </subcellularLocation>
</comment>
<evidence type="ECO:0000256" key="6">
    <source>
        <dbReference type="ARBA" id="ARBA00022989"/>
    </source>
</evidence>
<protein>
    <submittedName>
        <fullName evidence="9">Transporter</fullName>
    </submittedName>
</protein>
<dbReference type="OrthoDB" id="9805563at2"/>
<keyword evidence="3" id="KW-0813">Transport</keyword>
<evidence type="ECO:0000256" key="3">
    <source>
        <dbReference type="ARBA" id="ARBA00022448"/>
    </source>
</evidence>
<accession>A0A0D5LV55</accession>
<feature type="transmembrane region" description="Helical" evidence="8">
    <location>
        <begin position="193"/>
        <end position="215"/>
    </location>
</feature>
<reference evidence="9 10" key="1">
    <citation type="journal article" date="2015" name="Genome Announc.">
        <title>Complete genome sequence of Martelella endophytica YC6887, which has antifungal activity associated with a halophyte.</title>
        <authorList>
            <person name="Khan A."/>
            <person name="Khan H."/>
            <person name="Chung E.J."/>
            <person name="Hossain M.T."/>
            <person name="Chung Y.R."/>
        </authorList>
    </citation>
    <scope>NUCLEOTIDE SEQUENCE [LARGE SCALE GENOMIC DNA]</scope>
    <source>
        <strain evidence="9">YC6887</strain>
    </source>
</reference>
<keyword evidence="10" id="KW-1185">Reference proteome</keyword>
<dbReference type="Proteomes" id="UP000032611">
    <property type="component" value="Chromosome"/>
</dbReference>
<keyword evidence="5 8" id="KW-0812">Transmembrane</keyword>
<evidence type="ECO:0000256" key="8">
    <source>
        <dbReference type="SAM" id="Phobius"/>
    </source>
</evidence>
<feature type="transmembrane region" description="Helical" evidence="8">
    <location>
        <begin position="224"/>
        <end position="248"/>
    </location>
</feature>
<dbReference type="KEGG" id="mey:TM49_18825"/>
<dbReference type="Gene3D" id="1.20.1530.20">
    <property type="match status" value="1"/>
</dbReference>
<dbReference type="InterPro" id="IPR004776">
    <property type="entry name" value="Mem_transp_PIN-like"/>
</dbReference>
<comment type="similarity">
    <text evidence="2">Belongs to the auxin efflux carrier (TC 2.A.69) family.</text>
</comment>
<gene>
    <name evidence="9" type="ORF">TM49_18825</name>
</gene>
<feature type="transmembrane region" description="Helical" evidence="8">
    <location>
        <begin position="169"/>
        <end position="187"/>
    </location>
</feature>
<feature type="transmembrane region" description="Helical" evidence="8">
    <location>
        <begin position="34"/>
        <end position="53"/>
    </location>
</feature>
<dbReference type="AlphaFoldDB" id="A0A0D5LV55"/>
<evidence type="ECO:0000313" key="9">
    <source>
        <dbReference type="EMBL" id="AJY47263.1"/>
    </source>
</evidence>
<keyword evidence="6 8" id="KW-1133">Transmembrane helix</keyword>
<evidence type="ECO:0000256" key="7">
    <source>
        <dbReference type="ARBA" id="ARBA00023136"/>
    </source>
</evidence>
<feature type="transmembrane region" description="Helical" evidence="8">
    <location>
        <begin position="126"/>
        <end position="148"/>
    </location>
</feature>
<feature type="transmembrane region" description="Helical" evidence="8">
    <location>
        <begin position="285"/>
        <end position="305"/>
    </location>
</feature>
<feature type="transmembrane region" description="Helical" evidence="8">
    <location>
        <begin position="254"/>
        <end position="273"/>
    </location>
</feature>
<proteinExistence type="inferred from homology"/>
<keyword evidence="4" id="KW-1003">Cell membrane</keyword>
<dbReference type="PATRIC" id="fig|1486262.3.peg.3894"/>
<evidence type="ECO:0000256" key="1">
    <source>
        <dbReference type="ARBA" id="ARBA00004651"/>
    </source>
</evidence>
<dbReference type="PANTHER" id="PTHR36838:SF4">
    <property type="entry name" value="AUXIN EFFLUX CARRIER FAMILY PROTEIN"/>
    <property type="match status" value="1"/>
</dbReference>
<feature type="transmembrane region" description="Helical" evidence="8">
    <location>
        <begin position="65"/>
        <end position="87"/>
    </location>
</feature>
<dbReference type="GO" id="GO:0055085">
    <property type="term" value="P:transmembrane transport"/>
    <property type="evidence" value="ECO:0007669"/>
    <property type="project" value="InterPro"/>
</dbReference>
<dbReference type="STRING" id="1486262.TM49_18825"/>
<evidence type="ECO:0000256" key="2">
    <source>
        <dbReference type="ARBA" id="ARBA00010145"/>
    </source>
</evidence>
<dbReference type="Pfam" id="PF03547">
    <property type="entry name" value="Mem_trans"/>
    <property type="match status" value="1"/>
</dbReference>